<keyword evidence="8" id="KW-0282">Flagellum</keyword>
<dbReference type="Pfam" id="PF06429">
    <property type="entry name" value="Flg_bbr_C"/>
    <property type="match status" value="1"/>
</dbReference>
<accession>A0ABP7SCY4</accession>
<comment type="similarity">
    <text evidence="2 4">Belongs to the flagella basal body rod proteins family.</text>
</comment>
<evidence type="ECO:0000259" key="5">
    <source>
        <dbReference type="Pfam" id="PF00460"/>
    </source>
</evidence>
<comment type="subcellular location">
    <subcellularLocation>
        <location evidence="1 4">Bacterial flagellum basal body</location>
    </subcellularLocation>
</comment>
<dbReference type="NCBIfam" id="TIGR03506">
    <property type="entry name" value="FlgEFG_subfam"/>
    <property type="match status" value="1"/>
</dbReference>
<keyword evidence="3 4" id="KW-0975">Bacterial flagellum</keyword>
<evidence type="ECO:0000313" key="8">
    <source>
        <dbReference type="EMBL" id="GAA4009861.1"/>
    </source>
</evidence>
<evidence type="ECO:0000259" key="7">
    <source>
        <dbReference type="Pfam" id="PF22692"/>
    </source>
</evidence>
<evidence type="ECO:0000256" key="4">
    <source>
        <dbReference type="RuleBase" id="RU362116"/>
    </source>
</evidence>
<dbReference type="SUPFAM" id="SSF117143">
    <property type="entry name" value="Flagellar hook protein flgE"/>
    <property type="match status" value="1"/>
</dbReference>
<dbReference type="InterPro" id="IPR020013">
    <property type="entry name" value="Flagellar_FlgE/F/G"/>
</dbReference>
<keyword evidence="9" id="KW-1185">Reference proteome</keyword>
<keyword evidence="8" id="KW-0966">Cell projection</keyword>
<feature type="domain" description="Flagellar basal body rod protein N-terminal" evidence="5">
    <location>
        <begin position="13"/>
        <end position="35"/>
    </location>
</feature>
<protein>
    <submittedName>
        <fullName evidence="8">Flagellar basal-body rod protein FlgF</fullName>
    </submittedName>
</protein>
<dbReference type="InterPro" id="IPR001444">
    <property type="entry name" value="Flag_bb_rod_N"/>
</dbReference>
<organism evidence="8 9">
    <name type="scientific">Sphingomonas swuensis</name>
    <dbReference type="NCBI Taxonomy" id="977800"/>
    <lineage>
        <taxon>Bacteria</taxon>
        <taxon>Pseudomonadati</taxon>
        <taxon>Pseudomonadota</taxon>
        <taxon>Alphaproteobacteria</taxon>
        <taxon>Sphingomonadales</taxon>
        <taxon>Sphingomonadaceae</taxon>
        <taxon>Sphingomonas</taxon>
    </lineage>
</organism>
<dbReference type="PANTHER" id="PTHR30435:SF19">
    <property type="entry name" value="FLAGELLAR BASAL-BODY ROD PROTEIN FLGG"/>
    <property type="match status" value="1"/>
</dbReference>
<evidence type="ECO:0000259" key="6">
    <source>
        <dbReference type="Pfam" id="PF06429"/>
    </source>
</evidence>
<dbReference type="PANTHER" id="PTHR30435">
    <property type="entry name" value="FLAGELLAR PROTEIN"/>
    <property type="match status" value="1"/>
</dbReference>
<feature type="domain" description="Flagellar hook protein FlgE/F/G-like D1" evidence="7">
    <location>
        <begin position="85"/>
        <end position="151"/>
    </location>
</feature>
<evidence type="ECO:0000256" key="1">
    <source>
        <dbReference type="ARBA" id="ARBA00004117"/>
    </source>
</evidence>
<dbReference type="InterPro" id="IPR037925">
    <property type="entry name" value="FlgE/F/G-like"/>
</dbReference>
<dbReference type="RefSeq" id="WP_344705693.1">
    <property type="nucleotide sequence ID" value="NZ_BAABBQ010000001.1"/>
</dbReference>
<dbReference type="InterPro" id="IPR053967">
    <property type="entry name" value="LlgE_F_G-like_D1"/>
</dbReference>
<feature type="domain" description="Flagellar basal-body/hook protein C-terminal" evidence="6">
    <location>
        <begin position="197"/>
        <end position="240"/>
    </location>
</feature>
<reference evidence="9" key="1">
    <citation type="journal article" date="2019" name="Int. J. Syst. Evol. Microbiol.">
        <title>The Global Catalogue of Microorganisms (GCM) 10K type strain sequencing project: providing services to taxonomists for standard genome sequencing and annotation.</title>
        <authorList>
            <consortium name="The Broad Institute Genomics Platform"/>
            <consortium name="The Broad Institute Genome Sequencing Center for Infectious Disease"/>
            <person name="Wu L."/>
            <person name="Ma J."/>
        </authorList>
    </citation>
    <scope>NUCLEOTIDE SEQUENCE [LARGE SCALE GENOMIC DNA]</scope>
    <source>
        <strain evidence="9">JCM 17563</strain>
    </source>
</reference>
<comment type="caution">
    <text evidence="8">The sequence shown here is derived from an EMBL/GenBank/DDBJ whole genome shotgun (WGS) entry which is preliminary data.</text>
</comment>
<dbReference type="EMBL" id="BAABBQ010000001">
    <property type="protein sequence ID" value="GAA4009861.1"/>
    <property type="molecule type" value="Genomic_DNA"/>
</dbReference>
<keyword evidence="8" id="KW-0969">Cilium</keyword>
<evidence type="ECO:0000256" key="2">
    <source>
        <dbReference type="ARBA" id="ARBA00009677"/>
    </source>
</evidence>
<dbReference type="Pfam" id="PF22692">
    <property type="entry name" value="LlgE_F_G_D1"/>
    <property type="match status" value="1"/>
</dbReference>
<sequence length="247" mass="26212">MDIPAYVLLSHDTALRRRMDVVANNLANVSTTGFKREQPMFEETLRRSEGTDAAARDVSFVLDFGAIHDTAEGAFTTTGNPLDLAIEGPGYLSVGLPDGSTAFTRAGNLAILEDGRIVTPAGLPVLGDNGQPVTVPPEAQGRLRIGRDGSVDGPDGPLGRLGITVFADERSVTPRGDGLFNGNGGRLLAPTETRLRSGGLEASNVQPVAETTAMIQILRAYQSSQRMGDALNDLRRTAIQRLGAFRN</sequence>
<proteinExistence type="inferred from homology"/>
<evidence type="ECO:0000256" key="3">
    <source>
        <dbReference type="ARBA" id="ARBA00023143"/>
    </source>
</evidence>
<evidence type="ECO:0000313" key="9">
    <source>
        <dbReference type="Proteomes" id="UP001500235"/>
    </source>
</evidence>
<dbReference type="InterPro" id="IPR010930">
    <property type="entry name" value="Flg_bb/hook_C_dom"/>
</dbReference>
<name>A0ABP7SCY4_9SPHN</name>
<gene>
    <name evidence="8" type="primary">flgF</name>
    <name evidence="8" type="ORF">GCM10022280_03670</name>
</gene>
<dbReference type="Proteomes" id="UP001500235">
    <property type="component" value="Unassembled WGS sequence"/>
</dbReference>
<dbReference type="Pfam" id="PF00460">
    <property type="entry name" value="Flg_bb_rod"/>
    <property type="match status" value="1"/>
</dbReference>